<dbReference type="EMBL" id="JASAOG010000042">
    <property type="protein sequence ID" value="KAK0059462.1"/>
    <property type="molecule type" value="Genomic_DNA"/>
</dbReference>
<protein>
    <submittedName>
        <fullName evidence="1">Uncharacterized protein</fullName>
    </submittedName>
</protein>
<name>A0AAD8FC31_BIOPF</name>
<dbReference type="Proteomes" id="UP001233172">
    <property type="component" value="Unassembled WGS sequence"/>
</dbReference>
<sequence>HCLENTSRVINDVQPSTDVIIVSKQDVPLSAPESISSARPARSMLTSLRLAVSIEQQHRRRPDGGSYLLLL</sequence>
<proteinExistence type="predicted"/>
<organism evidence="1 2">
    <name type="scientific">Biomphalaria pfeifferi</name>
    <name type="common">Bloodfluke planorb</name>
    <name type="synonym">Freshwater snail</name>
    <dbReference type="NCBI Taxonomy" id="112525"/>
    <lineage>
        <taxon>Eukaryota</taxon>
        <taxon>Metazoa</taxon>
        <taxon>Spiralia</taxon>
        <taxon>Lophotrochozoa</taxon>
        <taxon>Mollusca</taxon>
        <taxon>Gastropoda</taxon>
        <taxon>Heterobranchia</taxon>
        <taxon>Euthyneura</taxon>
        <taxon>Panpulmonata</taxon>
        <taxon>Hygrophila</taxon>
        <taxon>Lymnaeoidea</taxon>
        <taxon>Planorbidae</taxon>
        <taxon>Biomphalaria</taxon>
    </lineage>
</organism>
<comment type="caution">
    <text evidence="1">The sequence shown here is derived from an EMBL/GenBank/DDBJ whole genome shotgun (WGS) entry which is preliminary data.</text>
</comment>
<reference evidence="1" key="1">
    <citation type="journal article" date="2023" name="PLoS Negl. Trop. Dis.">
        <title>A genome sequence for Biomphalaria pfeifferi, the major vector snail for the human-infecting parasite Schistosoma mansoni.</title>
        <authorList>
            <person name="Bu L."/>
            <person name="Lu L."/>
            <person name="Laidemitt M.R."/>
            <person name="Zhang S.M."/>
            <person name="Mutuku M."/>
            <person name="Mkoji G."/>
            <person name="Steinauer M."/>
            <person name="Loker E.S."/>
        </authorList>
    </citation>
    <scope>NUCLEOTIDE SEQUENCE</scope>
    <source>
        <strain evidence="1">KasaAsao</strain>
    </source>
</reference>
<keyword evidence="2" id="KW-1185">Reference proteome</keyword>
<gene>
    <name evidence="1" type="ORF">Bpfe_011231</name>
</gene>
<accession>A0AAD8FC31</accession>
<reference evidence="1" key="2">
    <citation type="submission" date="2023-04" db="EMBL/GenBank/DDBJ databases">
        <authorList>
            <person name="Bu L."/>
            <person name="Lu L."/>
            <person name="Laidemitt M.R."/>
            <person name="Zhang S.M."/>
            <person name="Mutuku M."/>
            <person name="Mkoji G."/>
            <person name="Steinauer M."/>
            <person name="Loker E.S."/>
        </authorList>
    </citation>
    <scope>NUCLEOTIDE SEQUENCE</scope>
    <source>
        <strain evidence="1">KasaAsao</strain>
        <tissue evidence="1">Whole Snail</tissue>
    </source>
</reference>
<dbReference type="AlphaFoldDB" id="A0AAD8FC31"/>
<evidence type="ECO:0000313" key="2">
    <source>
        <dbReference type="Proteomes" id="UP001233172"/>
    </source>
</evidence>
<evidence type="ECO:0000313" key="1">
    <source>
        <dbReference type="EMBL" id="KAK0059462.1"/>
    </source>
</evidence>
<feature type="non-terminal residue" evidence="1">
    <location>
        <position position="1"/>
    </location>
</feature>